<evidence type="ECO:0000313" key="3">
    <source>
        <dbReference type="EMBL" id="RGE65302.1"/>
    </source>
</evidence>
<dbReference type="GO" id="GO:0006265">
    <property type="term" value="P:DNA topological change"/>
    <property type="evidence" value="ECO:0007669"/>
    <property type="project" value="InterPro"/>
</dbReference>
<protein>
    <recommendedName>
        <fullName evidence="5">DNA topoisomerase type IA zn finger domain-containing protein</fullName>
    </recommendedName>
</protein>
<dbReference type="InterPro" id="IPR057253">
    <property type="entry name" value="CoiA-like_N"/>
</dbReference>
<name>A0A3E3IE47_9FIRM</name>
<feature type="domain" description="Competence protein CoiA-like N-terminal" evidence="2">
    <location>
        <begin position="30"/>
        <end position="61"/>
    </location>
</feature>
<proteinExistence type="predicted"/>
<dbReference type="RefSeq" id="WP_117546992.1">
    <property type="nucleotide sequence ID" value="NZ_QVME01000014.1"/>
</dbReference>
<evidence type="ECO:0000259" key="2">
    <source>
        <dbReference type="Pfam" id="PF25164"/>
    </source>
</evidence>
<dbReference type="EMBL" id="QVME01000014">
    <property type="protein sequence ID" value="RGE65302.1"/>
    <property type="molecule type" value="Genomic_DNA"/>
</dbReference>
<evidence type="ECO:0008006" key="5">
    <source>
        <dbReference type="Google" id="ProtNLM"/>
    </source>
</evidence>
<dbReference type="InterPro" id="IPR013498">
    <property type="entry name" value="Topo_IA_Znf"/>
</dbReference>
<evidence type="ECO:0000313" key="4">
    <source>
        <dbReference type="Proteomes" id="UP000260828"/>
    </source>
</evidence>
<dbReference type="Gene3D" id="3.30.65.10">
    <property type="entry name" value="Bacterial Topoisomerase I, domain 1"/>
    <property type="match status" value="1"/>
</dbReference>
<evidence type="ECO:0000259" key="1">
    <source>
        <dbReference type="Pfam" id="PF01396"/>
    </source>
</evidence>
<comment type="caution">
    <text evidence="3">The sequence shown here is derived from an EMBL/GenBank/DDBJ whole genome shotgun (WGS) entry which is preliminary data.</text>
</comment>
<dbReference type="AlphaFoldDB" id="A0A3E3IE47"/>
<dbReference type="GO" id="GO:0003916">
    <property type="term" value="F:DNA topoisomerase activity"/>
    <property type="evidence" value="ECO:0007669"/>
    <property type="project" value="InterPro"/>
</dbReference>
<dbReference type="GO" id="GO:0003677">
    <property type="term" value="F:DNA binding"/>
    <property type="evidence" value="ECO:0007669"/>
    <property type="project" value="InterPro"/>
</dbReference>
<dbReference type="Pfam" id="PF01396">
    <property type="entry name" value="Zn_ribbon_Top1"/>
    <property type="match status" value="1"/>
</dbReference>
<dbReference type="Pfam" id="PF25164">
    <property type="entry name" value="CoiA_N"/>
    <property type="match status" value="1"/>
</dbReference>
<dbReference type="SUPFAM" id="SSF57783">
    <property type="entry name" value="Zinc beta-ribbon"/>
    <property type="match status" value="1"/>
</dbReference>
<dbReference type="Proteomes" id="UP000260828">
    <property type="component" value="Unassembled WGS sequence"/>
</dbReference>
<feature type="domain" description="DNA topoisomerase type IA zn finger" evidence="1">
    <location>
        <begin position="296"/>
        <end position="329"/>
    </location>
</feature>
<sequence length="341" mass="38619">MIKRNQLTYAIKDGVATSIENVESGLKCGCICPSCGEPLVAKKGTKRMHHFSHYSGHDCEYGYETSLHLAAKEILSTANRIMLPAVYIQFPNSPKAQELYCEAKEISIERVELEKRFQDVIPDVVIYAGGKQLFLEVFVTHAIDDIKLRKLKQADISTIEIDLSKKEHSISLEELRSILLDNSEEKKWMYNSIANKYLGYFYSAADQRDIVSRSFALHVDNCPIKARTWHGKPYANFIDDCHSCKYCISYQFEGGLLCSGRRRIATVADLHTPENERIDRSNKEITESKNRSFEKGYCPNCGGKIVERAGPFGAFWGCSNYPHCRFKAAPDPQTGEINFSS</sequence>
<reference evidence="3 4" key="1">
    <citation type="submission" date="2018-08" db="EMBL/GenBank/DDBJ databases">
        <title>A genome reference for cultivated species of the human gut microbiota.</title>
        <authorList>
            <person name="Zou Y."/>
            <person name="Xue W."/>
            <person name="Luo G."/>
        </authorList>
    </citation>
    <scope>NUCLEOTIDE SEQUENCE [LARGE SCALE GENOMIC DNA]</scope>
    <source>
        <strain evidence="3 4">TF05-12AC</strain>
    </source>
</reference>
<organism evidence="3 4">
    <name type="scientific">Anaerotruncus colihominis</name>
    <dbReference type="NCBI Taxonomy" id="169435"/>
    <lineage>
        <taxon>Bacteria</taxon>
        <taxon>Bacillati</taxon>
        <taxon>Bacillota</taxon>
        <taxon>Clostridia</taxon>
        <taxon>Eubacteriales</taxon>
        <taxon>Oscillospiraceae</taxon>
        <taxon>Anaerotruncus</taxon>
    </lineage>
</organism>
<gene>
    <name evidence="3" type="ORF">DXC40_17275</name>
</gene>
<accession>A0A3E3IE47</accession>
<dbReference type="GO" id="GO:0005694">
    <property type="term" value="C:chromosome"/>
    <property type="evidence" value="ECO:0007669"/>
    <property type="project" value="InterPro"/>
</dbReference>